<dbReference type="Proteomes" id="UP001066276">
    <property type="component" value="Chromosome 1_1"/>
</dbReference>
<dbReference type="EMBL" id="JANPWB010000001">
    <property type="protein sequence ID" value="KAJ1213457.1"/>
    <property type="molecule type" value="Genomic_DNA"/>
</dbReference>
<dbReference type="AlphaFoldDB" id="A0AAV7WHD1"/>
<comment type="caution">
    <text evidence="1">The sequence shown here is derived from an EMBL/GenBank/DDBJ whole genome shotgun (WGS) entry which is preliminary data.</text>
</comment>
<proteinExistence type="predicted"/>
<name>A0AAV7WHD1_PLEWA</name>
<reference evidence="1" key="1">
    <citation type="journal article" date="2022" name="bioRxiv">
        <title>Sequencing and chromosome-scale assembly of the giantPleurodeles waltlgenome.</title>
        <authorList>
            <person name="Brown T."/>
            <person name="Elewa A."/>
            <person name="Iarovenko S."/>
            <person name="Subramanian E."/>
            <person name="Araus A.J."/>
            <person name="Petzold A."/>
            <person name="Susuki M."/>
            <person name="Suzuki K.-i.T."/>
            <person name="Hayashi T."/>
            <person name="Toyoda A."/>
            <person name="Oliveira C."/>
            <person name="Osipova E."/>
            <person name="Leigh N.D."/>
            <person name="Simon A."/>
            <person name="Yun M.H."/>
        </authorList>
    </citation>
    <scope>NUCLEOTIDE SEQUENCE</scope>
    <source>
        <strain evidence="1">20211129_DDA</strain>
        <tissue evidence="1">Liver</tissue>
    </source>
</reference>
<evidence type="ECO:0000313" key="2">
    <source>
        <dbReference type="Proteomes" id="UP001066276"/>
    </source>
</evidence>
<sequence>MAHLHILGVHVFPYRDDWLIVASSFSKAGKYALRVGEVLKSLVFLFNVSLRQLDRKRKKIIGAVFDTKVARVFLPQDRMLSLQHQL</sequence>
<accession>A0AAV7WHD1</accession>
<keyword evidence="2" id="KW-1185">Reference proteome</keyword>
<evidence type="ECO:0000313" key="1">
    <source>
        <dbReference type="EMBL" id="KAJ1213457.1"/>
    </source>
</evidence>
<protein>
    <submittedName>
        <fullName evidence="1">Uncharacterized protein</fullName>
    </submittedName>
</protein>
<organism evidence="1 2">
    <name type="scientific">Pleurodeles waltl</name>
    <name type="common">Iberian ribbed newt</name>
    <dbReference type="NCBI Taxonomy" id="8319"/>
    <lineage>
        <taxon>Eukaryota</taxon>
        <taxon>Metazoa</taxon>
        <taxon>Chordata</taxon>
        <taxon>Craniata</taxon>
        <taxon>Vertebrata</taxon>
        <taxon>Euteleostomi</taxon>
        <taxon>Amphibia</taxon>
        <taxon>Batrachia</taxon>
        <taxon>Caudata</taxon>
        <taxon>Salamandroidea</taxon>
        <taxon>Salamandridae</taxon>
        <taxon>Pleurodelinae</taxon>
        <taxon>Pleurodeles</taxon>
    </lineage>
</organism>
<gene>
    <name evidence="1" type="ORF">NDU88_001094</name>
</gene>